<organism evidence="2 3">
    <name type="scientific">Mammaliicoccus sciuri</name>
    <name type="common">Staphylococcus sciuri</name>
    <dbReference type="NCBI Taxonomy" id="1296"/>
    <lineage>
        <taxon>Bacteria</taxon>
        <taxon>Bacillati</taxon>
        <taxon>Bacillota</taxon>
        <taxon>Bacilli</taxon>
        <taxon>Bacillales</taxon>
        <taxon>Staphylococcaceae</taxon>
        <taxon>Mammaliicoccus</taxon>
    </lineage>
</organism>
<name>A0AAW5LEJ1_MAMSC</name>
<keyword evidence="1" id="KW-1133">Transmembrane helix</keyword>
<evidence type="ECO:0000256" key="1">
    <source>
        <dbReference type="SAM" id="Phobius"/>
    </source>
</evidence>
<feature type="transmembrane region" description="Helical" evidence="1">
    <location>
        <begin position="12"/>
        <end position="32"/>
    </location>
</feature>
<dbReference type="RefSeq" id="WP_058610921.1">
    <property type="nucleotide sequence ID" value="NZ_CP085003.1"/>
</dbReference>
<comment type="caution">
    <text evidence="2">The sequence shown here is derived from an EMBL/GenBank/DDBJ whole genome shotgun (WGS) entry which is preliminary data.</text>
</comment>
<reference evidence="2" key="1">
    <citation type="submission" date="2022-07" db="EMBL/GenBank/DDBJ databases">
        <title>Bacterial species isolated from the porcine tonsil microbiota.</title>
        <authorList>
            <person name="Oliveira I.M.F."/>
        </authorList>
    </citation>
    <scope>NUCLEOTIDE SEQUENCE</scope>
    <source>
        <strain evidence="2">8QC2O2</strain>
    </source>
</reference>
<dbReference type="EMBL" id="JANILD010000001">
    <property type="protein sequence ID" value="MCQ9302070.1"/>
    <property type="molecule type" value="Genomic_DNA"/>
</dbReference>
<keyword evidence="1" id="KW-0472">Membrane</keyword>
<protein>
    <submittedName>
        <fullName evidence="2">Uncharacterized protein</fullName>
    </submittedName>
</protein>
<evidence type="ECO:0000313" key="3">
    <source>
        <dbReference type="Proteomes" id="UP001204068"/>
    </source>
</evidence>
<sequence length="76" mass="9125">MKYKSFEQNKIFMILNCIIFLIACLILKKFPIFNDSGFLGTILFIVVILILSVVIYQVNFFIYRKIKNYTRENKYD</sequence>
<gene>
    <name evidence="2" type="ORF">NQ032_00385</name>
</gene>
<proteinExistence type="predicted"/>
<dbReference type="Proteomes" id="UP001204068">
    <property type="component" value="Unassembled WGS sequence"/>
</dbReference>
<dbReference type="AlphaFoldDB" id="A0AAW5LEJ1"/>
<dbReference type="PROSITE" id="PS51257">
    <property type="entry name" value="PROKAR_LIPOPROTEIN"/>
    <property type="match status" value="1"/>
</dbReference>
<feature type="transmembrane region" description="Helical" evidence="1">
    <location>
        <begin position="38"/>
        <end position="62"/>
    </location>
</feature>
<accession>A0AAW5LEJ1</accession>
<keyword evidence="1" id="KW-0812">Transmembrane</keyword>
<evidence type="ECO:0000313" key="2">
    <source>
        <dbReference type="EMBL" id="MCQ9302070.1"/>
    </source>
</evidence>